<accession>A0AAD6ISJ9</accession>
<evidence type="ECO:0000313" key="2">
    <source>
        <dbReference type="EMBL" id="KAJ6257642.1"/>
    </source>
</evidence>
<evidence type="ECO:0000256" key="1">
    <source>
        <dbReference type="SAM" id="MobiDB-lite"/>
    </source>
</evidence>
<proteinExistence type="predicted"/>
<feature type="compositionally biased region" description="Basic and acidic residues" evidence="1">
    <location>
        <begin position="176"/>
        <end position="188"/>
    </location>
</feature>
<reference evidence="2" key="1">
    <citation type="submission" date="2023-01" db="EMBL/GenBank/DDBJ databases">
        <title>The chitinases involved in constricting ring structure development in the nematode-trapping fungus Drechslerella dactyloides.</title>
        <authorList>
            <person name="Wang R."/>
            <person name="Zhang L."/>
            <person name="Tang P."/>
            <person name="Li S."/>
            <person name="Liang L."/>
        </authorList>
    </citation>
    <scope>NUCLEOTIDE SEQUENCE</scope>
    <source>
        <strain evidence="2">YMF1.00031</strain>
    </source>
</reference>
<dbReference type="AlphaFoldDB" id="A0AAD6ISJ9"/>
<protein>
    <submittedName>
        <fullName evidence="2">Uncharacterized protein</fullName>
    </submittedName>
</protein>
<comment type="caution">
    <text evidence="2">The sequence shown here is derived from an EMBL/GenBank/DDBJ whole genome shotgun (WGS) entry which is preliminary data.</text>
</comment>
<keyword evidence="3" id="KW-1185">Reference proteome</keyword>
<gene>
    <name evidence="2" type="ORF">Dda_7429</name>
</gene>
<feature type="region of interest" description="Disordered" evidence="1">
    <location>
        <begin position="161"/>
        <end position="221"/>
    </location>
</feature>
<feature type="compositionally biased region" description="Basic residues" evidence="1">
    <location>
        <begin position="161"/>
        <end position="170"/>
    </location>
</feature>
<name>A0AAD6ISJ9_DREDA</name>
<dbReference type="EMBL" id="JAQGDS010000010">
    <property type="protein sequence ID" value="KAJ6257642.1"/>
    <property type="molecule type" value="Genomic_DNA"/>
</dbReference>
<dbReference type="Proteomes" id="UP001221413">
    <property type="component" value="Unassembled WGS sequence"/>
</dbReference>
<organism evidence="2 3">
    <name type="scientific">Drechslerella dactyloides</name>
    <name type="common">Nematode-trapping fungus</name>
    <name type="synonym">Arthrobotrys dactyloides</name>
    <dbReference type="NCBI Taxonomy" id="74499"/>
    <lineage>
        <taxon>Eukaryota</taxon>
        <taxon>Fungi</taxon>
        <taxon>Dikarya</taxon>
        <taxon>Ascomycota</taxon>
        <taxon>Pezizomycotina</taxon>
        <taxon>Orbiliomycetes</taxon>
        <taxon>Orbiliales</taxon>
        <taxon>Orbiliaceae</taxon>
        <taxon>Drechslerella</taxon>
    </lineage>
</organism>
<evidence type="ECO:0000313" key="3">
    <source>
        <dbReference type="Proteomes" id="UP001221413"/>
    </source>
</evidence>
<sequence>MHREPVAGAVDPPAPHTYLNLRRTDLCLVTWRKGPKRGIRKPKLREKENITNKWLEEKAFSIPYYQNKTGNWTECAGDALTENQSILIGPETITRFRDQPEPAIEHIYNAFLRKLEERKMDPEYYSLIKDMLASTEHPDVPGYNAQRRWLFVWAANEKGKHQRRMTKKQKLSSSAGEEHPEVHDHSSEEIDATATETDRKKKPLRVQDLVNENETKDIWET</sequence>